<dbReference type="AlphaFoldDB" id="D3G1N9"/>
<organism evidence="1 2">
    <name type="scientific">Alkalihalophilus pseudofirmus (strain ATCC BAA-2126 / JCM 17055 / OF4)</name>
    <name type="common">Bacillus pseudofirmus</name>
    <dbReference type="NCBI Taxonomy" id="398511"/>
    <lineage>
        <taxon>Bacteria</taxon>
        <taxon>Bacillati</taxon>
        <taxon>Bacillota</taxon>
        <taxon>Bacilli</taxon>
        <taxon>Bacillales</taxon>
        <taxon>Bacillaceae</taxon>
        <taxon>Alkalihalophilus</taxon>
    </lineage>
</organism>
<gene>
    <name evidence="1" type="ordered locus">BpOF4_21349</name>
</gene>
<name>D3G1N9_ALKPO</name>
<keyword evidence="2" id="KW-1185">Reference proteome</keyword>
<keyword evidence="1" id="KW-0614">Plasmid</keyword>
<dbReference type="KEGG" id="bpf:BpOF4_21349"/>
<dbReference type="Proteomes" id="UP000001544">
    <property type="component" value="Plasmid pBpOF4-01"/>
</dbReference>
<accession>D3G1N9</accession>
<proteinExistence type="predicted"/>
<dbReference type="HOGENOM" id="CLU_3340278_0_0_9"/>
<sequence length="37" mass="4166">MKNLLIMGIFFSLCLGSMEMIHTASILTPLDLPYIHT</sequence>
<evidence type="ECO:0000313" key="1">
    <source>
        <dbReference type="EMBL" id="ADC52265.1"/>
    </source>
</evidence>
<protein>
    <submittedName>
        <fullName evidence="1">Uncharacterized protein</fullName>
    </submittedName>
</protein>
<evidence type="ECO:0000313" key="2">
    <source>
        <dbReference type="Proteomes" id="UP000001544"/>
    </source>
</evidence>
<geneLocation type="plasmid" evidence="1 2">
    <name>pBpOF4-01</name>
</geneLocation>
<reference evidence="1 2" key="1">
    <citation type="journal article" date="2011" name="Environ. Microbiol.">
        <title>Genome of alkaliphilic Bacillus pseudofirmus OF4 reveals adaptations that support the ability to grow in an external pH range from 7.5 to 11.4.</title>
        <authorList>
            <person name="Janto B."/>
            <person name="Ahmed A."/>
            <person name="Ito M."/>
            <person name="Liu J."/>
            <person name="Hicks D.B."/>
            <person name="Pagni S."/>
            <person name="Fackelmayer O.J."/>
            <person name="Smith T.A."/>
            <person name="Earl J."/>
            <person name="Elbourne L.D."/>
            <person name="Hassan K."/>
            <person name="Paulsen I.T."/>
            <person name="Kolsto A.B."/>
            <person name="Tourasse N.J."/>
            <person name="Ehrlich G.D."/>
            <person name="Boissy R."/>
            <person name="Ivey D.M."/>
            <person name="Li G."/>
            <person name="Xue Y."/>
            <person name="Ma Y."/>
            <person name="Hu F.Z."/>
            <person name="Krulwich T.A."/>
        </authorList>
    </citation>
    <scope>NUCLEOTIDE SEQUENCE [LARGE SCALE GENOMIC DNA]</scope>
    <source>
        <strain evidence="1">OF4</strain>
        <plasmid evidence="2">pBpOF4-01</plasmid>
    </source>
</reference>
<dbReference type="EMBL" id="CP001879">
    <property type="protein sequence ID" value="ADC52265.1"/>
    <property type="molecule type" value="Genomic_DNA"/>
</dbReference>